<keyword evidence="3" id="KW-1185">Reference proteome</keyword>
<comment type="caution">
    <text evidence="2">The sequence shown here is derived from an EMBL/GenBank/DDBJ whole genome shotgun (WGS) entry which is preliminary data.</text>
</comment>
<organism evidence="2 3">
    <name type="scientific">Sinomicrobium weinanense</name>
    <dbReference type="NCBI Taxonomy" id="2842200"/>
    <lineage>
        <taxon>Bacteria</taxon>
        <taxon>Pseudomonadati</taxon>
        <taxon>Bacteroidota</taxon>
        <taxon>Flavobacteriia</taxon>
        <taxon>Flavobacteriales</taxon>
        <taxon>Flavobacteriaceae</taxon>
        <taxon>Sinomicrobium</taxon>
    </lineage>
</organism>
<sequence length="140" mass="15518">MDYKEISKRTIGHLYQAHNSIRNSGIAPQYIVLAELRVSQLNGCAYCCRFHTGELREIGMTPEFIDSIPGFRHSSAFSNKQRLVLEFAEAVSGLEGNIPAIREALSACFTEKEITELTASIALMGALNRLRIVLGAPDEF</sequence>
<dbReference type="AlphaFoldDB" id="A0A926JS96"/>
<dbReference type="InterPro" id="IPR029032">
    <property type="entry name" value="AhpD-like"/>
</dbReference>
<gene>
    <name evidence="2" type="ORF">IBL28_10775</name>
</gene>
<dbReference type="Proteomes" id="UP000653730">
    <property type="component" value="Unassembled WGS sequence"/>
</dbReference>
<reference evidence="2 3" key="1">
    <citation type="submission" date="2020-09" db="EMBL/GenBank/DDBJ databases">
        <title>Sinomicrobium weinanense sp. nov., a halophilic bacteria isolated from saline-alkali soil.</title>
        <authorList>
            <person name="Wu P."/>
            <person name="Ren H."/>
            <person name="Mei Y."/>
            <person name="Liang Y."/>
            <person name="Chen Z."/>
        </authorList>
    </citation>
    <scope>NUCLEOTIDE SEQUENCE [LARGE SCALE GENOMIC DNA]</scope>
    <source>
        <strain evidence="2 3">FJxs</strain>
    </source>
</reference>
<dbReference type="NCBIfam" id="TIGR00778">
    <property type="entry name" value="ahpD_dom"/>
    <property type="match status" value="1"/>
</dbReference>
<dbReference type="RefSeq" id="WP_187965602.1">
    <property type="nucleotide sequence ID" value="NZ_JACVDC010000028.1"/>
</dbReference>
<name>A0A926JS96_9FLAO</name>
<dbReference type="PANTHER" id="PTHR35446:SF2">
    <property type="entry name" value="CARBOXYMUCONOLACTONE DECARBOXYLASE-LIKE DOMAIN-CONTAINING PROTEIN"/>
    <property type="match status" value="1"/>
</dbReference>
<evidence type="ECO:0000259" key="1">
    <source>
        <dbReference type="Pfam" id="PF02627"/>
    </source>
</evidence>
<dbReference type="EMBL" id="JACVDC010000028">
    <property type="protein sequence ID" value="MBC9796456.1"/>
    <property type="molecule type" value="Genomic_DNA"/>
</dbReference>
<dbReference type="GO" id="GO:0051920">
    <property type="term" value="F:peroxiredoxin activity"/>
    <property type="evidence" value="ECO:0007669"/>
    <property type="project" value="InterPro"/>
</dbReference>
<evidence type="ECO:0000313" key="2">
    <source>
        <dbReference type="EMBL" id="MBC9796456.1"/>
    </source>
</evidence>
<dbReference type="SUPFAM" id="SSF69118">
    <property type="entry name" value="AhpD-like"/>
    <property type="match status" value="1"/>
</dbReference>
<dbReference type="Pfam" id="PF02627">
    <property type="entry name" value="CMD"/>
    <property type="match status" value="1"/>
</dbReference>
<protein>
    <submittedName>
        <fullName evidence="2">Carboxymuconolactone decarboxylase family protein</fullName>
    </submittedName>
</protein>
<dbReference type="InterPro" id="IPR004675">
    <property type="entry name" value="AhpD_core"/>
</dbReference>
<dbReference type="InterPro" id="IPR003779">
    <property type="entry name" value="CMD-like"/>
</dbReference>
<dbReference type="PANTHER" id="PTHR35446">
    <property type="entry name" value="SI:CH211-175M2.5"/>
    <property type="match status" value="1"/>
</dbReference>
<accession>A0A926JS96</accession>
<feature type="domain" description="Carboxymuconolactone decarboxylase-like" evidence="1">
    <location>
        <begin position="21"/>
        <end position="89"/>
    </location>
</feature>
<evidence type="ECO:0000313" key="3">
    <source>
        <dbReference type="Proteomes" id="UP000653730"/>
    </source>
</evidence>
<proteinExistence type="predicted"/>
<dbReference type="Gene3D" id="1.20.1290.10">
    <property type="entry name" value="AhpD-like"/>
    <property type="match status" value="1"/>
</dbReference>